<evidence type="ECO:0000313" key="1">
    <source>
        <dbReference type="EMBL" id="QKM68238.1"/>
    </source>
</evidence>
<organism evidence="1 2">
    <name type="scientific">Streptomyces tsukubensis (strain DSM 42081 / NBRC 108919 / NRRL 18488 / 9993)</name>
    <dbReference type="NCBI Taxonomy" id="1114943"/>
    <lineage>
        <taxon>Bacteria</taxon>
        <taxon>Bacillati</taxon>
        <taxon>Actinomycetota</taxon>
        <taxon>Actinomycetes</taxon>
        <taxon>Kitasatosporales</taxon>
        <taxon>Streptomycetaceae</taxon>
        <taxon>Streptomyces</taxon>
    </lineage>
</organism>
<dbReference type="PANTHER" id="PTHR46844:SF1">
    <property type="entry name" value="SLR5058 PROTEIN"/>
    <property type="match status" value="1"/>
</dbReference>
<gene>
    <name evidence="1" type="ORF">STSU_014690</name>
</gene>
<reference evidence="1 2" key="1">
    <citation type="journal article" date="2012" name="J. Bacteriol.">
        <title>Draft genome of Streptomyces tsukubaensis NRRL 18488, the producer of the clinically important immunosuppressant tacrolimus (FK506).</title>
        <authorList>
            <person name="Barreiro C."/>
            <person name="Prieto C."/>
            <person name="Sola-Landa A."/>
            <person name="Solera E."/>
            <person name="Martinez-Castro M."/>
            <person name="Perez-Redondo R."/>
            <person name="Garcia-Estrada C."/>
            <person name="Aparicio J.F."/>
            <person name="Fernandez-Martinez L.T."/>
            <person name="Santos-Aberturas J."/>
            <person name="Salehi-Najafabadi Z."/>
            <person name="Rodriguez-Garcia A."/>
            <person name="Tauch A."/>
            <person name="Martin J.F."/>
        </authorList>
    </citation>
    <scope>NUCLEOTIDE SEQUENCE [LARGE SCALE GENOMIC DNA]</scope>
    <source>
        <strain evidence="2">DSM 42081 / NBRC 108919 / NRRL 18488 / 9993</strain>
    </source>
</reference>
<dbReference type="InterPro" id="IPR007111">
    <property type="entry name" value="NACHT_NTPase"/>
</dbReference>
<name>I2N3Q3_STRT9</name>
<dbReference type="Proteomes" id="UP000005940">
    <property type="component" value="Chromosome"/>
</dbReference>
<dbReference type="PROSITE" id="PS50837">
    <property type="entry name" value="NACHT"/>
    <property type="match status" value="1"/>
</dbReference>
<evidence type="ECO:0000313" key="2">
    <source>
        <dbReference type="Proteomes" id="UP000005940"/>
    </source>
</evidence>
<protein>
    <submittedName>
        <fullName evidence="1">NACHT domain-containing protein</fullName>
    </submittedName>
</protein>
<dbReference type="InterPro" id="IPR009003">
    <property type="entry name" value="Peptidase_S1_PA"/>
</dbReference>
<dbReference type="SUPFAM" id="SSF52540">
    <property type="entry name" value="P-loop containing nucleoside triphosphate hydrolases"/>
    <property type="match status" value="1"/>
</dbReference>
<proteinExistence type="predicted"/>
<dbReference type="EMBL" id="CP029159">
    <property type="protein sequence ID" value="QKM68238.1"/>
    <property type="molecule type" value="Genomic_DNA"/>
</dbReference>
<keyword evidence="2" id="KW-1185">Reference proteome</keyword>
<dbReference type="InterPro" id="IPR027417">
    <property type="entry name" value="P-loop_NTPase"/>
</dbReference>
<dbReference type="PANTHER" id="PTHR46844">
    <property type="entry name" value="SLR5058 PROTEIN"/>
    <property type="match status" value="1"/>
</dbReference>
<dbReference type="RefSeq" id="WP_006347473.1">
    <property type="nucleotide sequence ID" value="NZ_CP029159.1"/>
</dbReference>
<dbReference type="SUPFAM" id="SSF50494">
    <property type="entry name" value="Trypsin-like serine proteases"/>
    <property type="match status" value="1"/>
</dbReference>
<accession>I2N3Q3</accession>
<sequence length="785" mass="84567">MTPGRPGHEDLVVMVAGEVQGTGVRISPHLVLTCARVVGARQSARVINPATSVGRGDHPVIWSDSRLDAAVLLAGNGRLGFQPRLGALATDRPVPGRIIGHPVGRGSARGGFKARWFTGTVPPVTDPGTLLFDFDTPPEDDPADPADPTDPHSVTSLIGAPLFAGDTLLGLVQRLSGNGGRIRAHCLPTRRLAEHPGLCALAPWIPSSLETVVHGRPDDIRYEEEYGAALVHAYRKTMVFGLDALDVLESQWDLDTAYLSLAAAFEGRAPTTDPSDVERVDTLLGGRHRVLLRGEAGSGKTTLLMWLAARAVTRSFPSELRELNGLVPFLIPLCSVSGKEPGLPGPERLPKVTRIVGPDAPEGWALRVLSEGRALLLVDGVDEVPAREREAARHWLGELLREFPETRCVVTVRPSAVVQDWLASDDFDEGLLLPLGDSDIEGFVSAWFAAARACGRSGSEPSLLEAGLLRRLAHDRTLRDFARTPLLCGVVCALHLQHGGDPPEQPWVLYGQALRMLLGDGDSWGVVHLSRPSEGVALSIEEHCHLLQQLAVWLMRNDRSEISRAQALVQLESALIAAPALLSQGPADRLLRYLLNRSGLLTEQSDGSLRFLHRAFQSFLTAKEVVEGDYLGELFIRAEDEQWSDVVLLAAGQCSRLQLARLALGLLATADSARDLNGKARLSVLAALCIQHASTLEPDVRETVERTLYAYLPPLSTTMADVLSGLGLSVLTLLPEPEELPAEALAPTARLVRRIDDPAARVYAERLALRLARERPPGGSSAAGA</sequence>
<dbReference type="AlphaFoldDB" id="I2N3Q3"/>
<dbReference type="Pfam" id="PF05729">
    <property type="entry name" value="NACHT"/>
    <property type="match status" value="1"/>
</dbReference>
<dbReference type="Gene3D" id="3.40.50.300">
    <property type="entry name" value="P-loop containing nucleotide triphosphate hydrolases"/>
    <property type="match status" value="1"/>
</dbReference>